<dbReference type="EMBL" id="SNRW01007065">
    <property type="protein sequence ID" value="KAA6381909.1"/>
    <property type="molecule type" value="Genomic_DNA"/>
</dbReference>
<dbReference type="Proteomes" id="UP000324800">
    <property type="component" value="Unassembled WGS sequence"/>
</dbReference>
<reference evidence="1 2" key="1">
    <citation type="submission" date="2019-03" db="EMBL/GenBank/DDBJ databases">
        <title>Single cell metagenomics reveals metabolic interactions within the superorganism composed of flagellate Streblomastix strix and complex community of Bacteroidetes bacteria on its surface.</title>
        <authorList>
            <person name="Treitli S.C."/>
            <person name="Kolisko M."/>
            <person name="Husnik F."/>
            <person name="Keeling P."/>
            <person name="Hampl V."/>
        </authorList>
    </citation>
    <scope>NUCLEOTIDE SEQUENCE [LARGE SCALE GENOMIC DNA]</scope>
    <source>
        <strain evidence="1">ST1C</strain>
    </source>
</reference>
<dbReference type="OrthoDB" id="4327074at2759"/>
<dbReference type="AlphaFoldDB" id="A0A5J4VHV5"/>
<gene>
    <name evidence="1" type="ORF">EZS28_022564</name>
</gene>
<evidence type="ECO:0000313" key="1">
    <source>
        <dbReference type="EMBL" id="KAA6381909.1"/>
    </source>
</evidence>
<evidence type="ECO:0008006" key="3">
    <source>
        <dbReference type="Google" id="ProtNLM"/>
    </source>
</evidence>
<protein>
    <recommendedName>
        <fullName evidence="3">DDE-1 domain-containing protein</fullName>
    </recommendedName>
</protein>
<accession>A0A5J4VHV5</accession>
<sequence>MCSKAVIIPKKYETCQLLYKINRSCPHVTGKSCIALQQKSVPTLIYLPSKRWIVNANLLWLTKGNDLLIEDTPKSYVNTDTLEKYIDESYIPFIEQRCEQMHMPHSPVTMLCENHGTHVADEIKAKPVAINIRLLIVHPQSTRITLLLDQIMFSAIKRDFLTRKSAYMSRIKKEKVKLMYLVLLKHSTSSTNESAFRKAGYSAIFVKKVQKVKIDE</sequence>
<organism evidence="1 2">
    <name type="scientific">Streblomastix strix</name>
    <dbReference type="NCBI Taxonomy" id="222440"/>
    <lineage>
        <taxon>Eukaryota</taxon>
        <taxon>Metamonada</taxon>
        <taxon>Preaxostyla</taxon>
        <taxon>Oxymonadida</taxon>
        <taxon>Streblomastigidae</taxon>
        <taxon>Streblomastix</taxon>
    </lineage>
</organism>
<evidence type="ECO:0000313" key="2">
    <source>
        <dbReference type="Proteomes" id="UP000324800"/>
    </source>
</evidence>
<name>A0A5J4VHV5_9EUKA</name>
<proteinExistence type="predicted"/>
<comment type="caution">
    <text evidence="1">The sequence shown here is derived from an EMBL/GenBank/DDBJ whole genome shotgun (WGS) entry which is preliminary data.</text>
</comment>